<evidence type="ECO:0000259" key="2">
    <source>
        <dbReference type="Pfam" id="PF01757"/>
    </source>
</evidence>
<dbReference type="EMBL" id="FNQO01000001">
    <property type="protein sequence ID" value="SDZ94190.1"/>
    <property type="molecule type" value="Genomic_DNA"/>
</dbReference>
<keyword evidence="5" id="KW-1185">Reference proteome</keyword>
<dbReference type="Pfam" id="PF19040">
    <property type="entry name" value="SGNH"/>
    <property type="match status" value="1"/>
</dbReference>
<proteinExistence type="predicted"/>
<feature type="transmembrane region" description="Helical" evidence="1">
    <location>
        <begin position="221"/>
        <end position="241"/>
    </location>
</feature>
<dbReference type="AlphaFoldDB" id="A0A1H3X4J8"/>
<feature type="transmembrane region" description="Helical" evidence="1">
    <location>
        <begin position="316"/>
        <end position="339"/>
    </location>
</feature>
<feature type="domain" description="SGNH" evidence="3">
    <location>
        <begin position="407"/>
        <end position="662"/>
    </location>
</feature>
<reference evidence="5" key="1">
    <citation type="submission" date="2016-10" db="EMBL/GenBank/DDBJ databases">
        <authorList>
            <person name="Varghese N."/>
            <person name="Submissions S."/>
        </authorList>
    </citation>
    <scope>NUCLEOTIDE SEQUENCE [LARGE SCALE GENOMIC DNA]</scope>
    <source>
        <strain evidence="5">CGMCC 1.10657</strain>
    </source>
</reference>
<organism evidence="4 5">
    <name type="scientific">Microbulbifer marinus</name>
    <dbReference type="NCBI Taxonomy" id="658218"/>
    <lineage>
        <taxon>Bacteria</taxon>
        <taxon>Pseudomonadati</taxon>
        <taxon>Pseudomonadota</taxon>
        <taxon>Gammaproteobacteria</taxon>
        <taxon>Cellvibrionales</taxon>
        <taxon>Microbulbiferaceae</taxon>
        <taxon>Microbulbifer</taxon>
    </lineage>
</organism>
<dbReference type="Proteomes" id="UP000198658">
    <property type="component" value="Unassembled WGS sequence"/>
</dbReference>
<feature type="transmembrane region" description="Helical" evidence="1">
    <location>
        <begin position="247"/>
        <end position="265"/>
    </location>
</feature>
<protein>
    <submittedName>
        <fullName evidence="4">Peptidoglycan/LPS O-acetylase OafA/YrhL, contains acyltransferase and SGNH-hydrolase domains</fullName>
    </submittedName>
</protein>
<feature type="transmembrane region" description="Helical" evidence="1">
    <location>
        <begin position="351"/>
        <end position="370"/>
    </location>
</feature>
<feature type="transmembrane region" description="Helical" evidence="1">
    <location>
        <begin position="12"/>
        <end position="28"/>
    </location>
</feature>
<evidence type="ECO:0000313" key="4">
    <source>
        <dbReference type="EMBL" id="SDZ94190.1"/>
    </source>
</evidence>
<feature type="transmembrane region" description="Helical" evidence="1">
    <location>
        <begin position="277"/>
        <end position="296"/>
    </location>
</feature>
<evidence type="ECO:0000313" key="5">
    <source>
        <dbReference type="Proteomes" id="UP000198658"/>
    </source>
</evidence>
<feature type="domain" description="Acyltransferase 3" evidence="2">
    <location>
        <begin position="9"/>
        <end position="331"/>
    </location>
</feature>
<dbReference type="InterPro" id="IPR050879">
    <property type="entry name" value="Acyltransferase_3"/>
</dbReference>
<feature type="transmembrane region" description="Helical" evidence="1">
    <location>
        <begin position="165"/>
        <end position="184"/>
    </location>
</feature>
<feature type="transmembrane region" description="Helical" evidence="1">
    <location>
        <begin position="102"/>
        <end position="119"/>
    </location>
</feature>
<evidence type="ECO:0000256" key="1">
    <source>
        <dbReference type="SAM" id="Phobius"/>
    </source>
</evidence>
<name>A0A1H3X4J8_9GAMM</name>
<keyword evidence="4" id="KW-0808">Transferase</keyword>
<evidence type="ECO:0000259" key="3">
    <source>
        <dbReference type="Pfam" id="PF19040"/>
    </source>
</evidence>
<dbReference type="RefSeq" id="WP_211567143.1">
    <property type="nucleotide sequence ID" value="NZ_FNQO01000001.1"/>
</dbReference>
<feature type="transmembrane region" description="Helical" evidence="1">
    <location>
        <begin position="75"/>
        <end position="96"/>
    </location>
</feature>
<dbReference type="GO" id="GO:0016787">
    <property type="term" value="F:hydrolase activity"/>
    <property type="evidence" value="ECO:0007669"/>
    <property type="project" value="UniProtKB-KW"/>
</dbReference>
<keyword evidence="4" id="KW-0012">Acyltransferase</keyword>
<dbReference type="InterPro" id="IPR043968">
    <property type="entry name" value="SGNH"/>
</dbReference>
<dbReference type="STRING" id="658218.SAMN05216562_1327"/>
<dbReference type="Pfam" id="PF01757">
    <property type="entry name" value="Acyl_transf_3"/>
    <property type="match status" value="1"/>
</dbReference>
<dbReference type="GO" id="GO:0016020">
    <property type="term" value="C:membrane"/>
    <property type="evidence" value="ECO:0007669"/>
    <property type="project" value="TreeGrafter"/>
</dbReference>
<gene>
    <name evidence="4" type="ORF">SAMN05216562_1327</name>
</gene>
<dbReference type="GO" id="GO:0009103">
    <property type="term" value="P:lipopolysaccharide biosynthetic process"/>
    <property type="evidence" value="ECO:0007669"/>
    <property type="project" value="TreeGrafter"/>
</dbReference>
<keyword evidence="4" id="KW-0378">Hydrolase</keyword>
<feature type="transmembrane region" description="Helical" evidence="1">
    <location>
        <begin position="190"/>
        <end position="214"/>
    </location>
</feature>
<keyword evidence="1" id="KW-1133">Transmembrane helix</keyword>
<dbReference type="PANTHER" id="PTHR23028:SF53">
    <property type="entry name" value="ACYL_TRANSF_3 DOMAIN-CONTAINING PROTEIN"/>
    <property type="match status" value="1"/>
</dbReference>
<dbReference type="InterPro" id="IPR002656">
    <property type="entry name" value="Acyl_transf_3_dom"/>
</dbReference>
<feature type="transmembrane region" description="Helical" evidence="1">
    <location>
        <begin position="34"/>
        <end position="54"/>
    </location>
</feature>
<keyword evidence="1" id="KW-0472">Membrane</keyword>
<accession>A0A1H3X4J8</accession>
<keyword evidence="1" id="KW-0812">Transmembrane</keyword>
<dbReference type="PANTHER" id="PTHR23028">
    <property type="entry name" value="ACETYLTRANSFERASE"/>
    <property type="match status" value="1"/>
</dbReference>
<dbReference type="GO" id="GO:0016747">
    <property type="term" value="F:acyltransferase activity, transferring groups other than amino-acyl groups"/>
    <property type="evidence" value="ECO:0007669"/>
    <property type="project" value="InterPro"/>
</dbReference>
<sequence>MSNIGYRRDIDGLRAFAVLPVLFAHAGLPGFSGGFVGVDVFFVISGYLITGILLREIGEDRFSLTSFYERRARRILPALFAVLIVSLAVGWFVLPPEPLKELAQSVLATLLFVSNIWFWRSTEDYFGSDADWQPLLHTWSLSVEEQFYLGFPLLLCLLASRGRSLTLLAVAGISALSLGLSIWATKAQPFANYFLTPTRVWELGLGALIALAGVARVRRVWLLELAAGAGLAMILAAVFLYDASTPFPGMAALLPCIGAAALIWVGGQRQTAAGRLLSWRPFVAVGLISYSLYLWHWPVLVLFRLLHGGAELPLALALQAVALSLVLAWLSWGFVEAPFRRPTPQGFSRRGLVRTLGAVATLVVSVALVINVNKGMPSRLPESLFATYQNAIKRTPEQRRCMGLSPAEGLCEFGVAAEDGASVDYLLWGDSHAGAFLPGFERWLQDRKRRGVAAVKSACAPLLGVVRMEMGASHGCDTFNAQVMEMLEQRDDLNTVILVARWALVVEGTRSPGESGPPAVMAPASGQSARQIAAAGDPASHNFELVASGLADTVARIRATGREVVIVEGLPEIPFSVPMAIVSAEFVGAQLQAAPTREDVEARNRRANAIFDALAEEFQVQRQSLVPELCRPRCQIQASGMPLYRDDDHLSAFGSERLVPDLLDRIPAG</sequence>